<evidence type="ECO:0000256" key="1">
    <source>
        <dbReference type="SAM" id="SignalP"/>
    </source>
</evidence>
<reference evidence="2 3" key="1">
    <citation type="submission" date="2018-07" db="EMBL/GenBank/DDBJ databases">
        <title>Genome sequencing of Runella.</title>
        <authorList>
            <person name="Baek M.-G."/>
            <person name="Yi H."/>
        </authorList>
    </citation>
    <scope>NUCLEOTIDE SEQUENCE [LARGE SCALE GENOMIC DNA]</scope>
    <source>
        <strain evidence="2 3">HYN0085</strain>
    </source>
</reference>
<dbReference type="EMBL" id="CP030850">
    <property type="protein sequence ID" value="AXE20158.1"/>
    <property type="molecule type" value="Genomic_DNA"/>
</dbReference>
<name>A0A344TND7_9BACT</name>
<dbReference type="Proteomes" id="UP000251993">
    <property type="component" value="Chromosome"/>
</dbReference>
<dbReference type="KEGG" id="run:DR864_21590"/>
<feature type="chain" id="PRO_5016905519" description="Por secretion system C-terminal sorting domain-containing protein" evidence="1">
    <location>
        <begin position="22"/>
        <end position="135"/>
    </location>
</feature>
<accession>A0A344TND7</accession>
<dbReference type="Gene3D" id="2.60.40.3080">
    <property type="match status" value="1"/>
</dbReference>
<keyword evidence="1" id="KW-0732">Signal</keyword>
<evidence type="ECO:0008006" key="4">
    <source>
        <dbReference type="Google" id="ProtNLM"/>
    </source>
</evidence>
<protein>
    <recommendedName>
        <fullName evidence="4">Por secretion system C-terminal sorting domain-containing protein</fullName>
    </recommendedName>
</protein>
<dbReference type="RefSeq" id="WP_114068924.1">
    <property type="nucleotide sequence ID" value="NZ_CP030850.1"/>
</dbReference>
<organism evidence="2 3">
    <name type="scientific">Runella rosea</name>
    <dbReference type="NCBI Taxonomy" id="2259595"/>
    <lineage>
        <taxon>Bacteria</taxon>
        <taxon>Pseudomonadati</taxon>
        <taxon>Bacteroidota</taxon>
        <taxon>Cytophagia</taxon>
        <taxon>Cytophagales</taxon>
        <taxon>Spirosomataceae</taxon>
        <taxon>Runella</taxon>
    </lineage>
</organism>
<evidence type="ECO:0000313" key="3">
    <source>
        <dbReference type="Proteomes" id="UP000251993"/>
    </source>
</evidence>
<sequence length="135" mass="14692">MKSFAILLVSALSFASTAVVANPGNTPAVGNKKTENRTAITFETSAYITKDAAIRLAVKKNAPERVYITLRDAGNTVLYSETINKNEMSYAAKINVNDLTDGAYKLEISTGKDRVVKRLNLSSSKMETQRSITVN</sequence>
<dbReference type="OrthoDB" id="957607at2"/>
<evidence type="ECO:0000313" key="2">
    <source>
        <dbReference type="EMBL" id="AXE20158.1"/>
    </source>
</evidence>
<dbReference type="AlphaFoldDB" id="A0A344TND7"/>
<gene>
    <name evidence="2" type="ORF">DR864_21590</name>
</gene>
<feature type="signal peptide" evidence="1">
    <location>
        <begin position="1"/>
        <end position="21"/>
    </location>
</feature>
<keyword evidence="3" id="KW-1185">Reference proteome</keyword>
<proteinExistence type="predicted"/>